<dbReference type="Proteomes" id="UP000245449">
    <property type="component" value="Unassembled WGS sequence"/>
</dbReference>
<evidence type="ECO:0000259" key="2">
    <source>
        <dbReference type="Pfam" id="PF07007"/>
    </source>
</evidence>
<reference evidence="3 4" key="1">
    <citation type="submission" date="2018-04" db="EMBL/GenBank/DDBJ databases">
        <title>Flavobacterium sp. nov., isolated from glacier ice.</title>
        <authorList>
            <person name="Liu Q."/>
            <person name="Xin Y.-H."/>
        </authorList>
    </citation>
    <scope>NUCLEOTIDE SEQUENCE [LARGE SCALE GENOMIC DNA]</scope>
    <source>
        <strain evidence="3 4">RB1R5</strain>
    </source>
</reference>
<name>A0A2U1JIF0_9FLAO</name>
<dbReference type="AlphaFoldDB" id="A0A2U1JIF0"/>
<feature type="domain" description="Lysozyme inhibitor LprI-like N-terminal" evidence="2">
    <location>
        <begin position="47"/>
        <end position="100"/>
    </location>
</feature>
<keyword evidence="1" id="KW-0732">Signal</keyword>
<dbReference type="EMBL" id="QCZI01000012">
    <property type="protein sequence ID" value="PWA04643.1"/>
    <property type="molecule type" value="Genomic_DNA"/>
</dbReference>
<protein>
    <recommendedName>
        <fullName evidence="2">Lysozyme inhibitor LprI-like N-terminal domain-containing protein</fullName>
    </recommendedName>
</protein>
<accession>A0A2U1JIF0</accession>
<keyword evidence="4" id="KW-1185">Reference proteome</keyword>
<evidence type="ECO:0000256" key="1">
    <source>
        <dbReference type="SAM" id="SignalP"/>
    </source>
</evidence>
<sequence length="143" mass="17099">MKNKLVMNKKIIFIVTFFNCLTCFSQIAKTINKLDIEHQKCLDNVNNNMANCTFEFYTKMDNLLNTTYKSIKLKLNKTEQQKLKKMQIVWLKKRVEYFKKTEKETAEELDGDNSSQDYKMICTNENAIFVKNRIIELDKIYRK</sequence>
<evidence type="ECO:0000313" key="4">
    <source>
        <dbReference type="Proteomes" id="UP000245449"/>
    </source>
</evidence>
<dbReference type="Pfam" id="PF07007">
    <property type="entry name" value="LprI"/>
    <property type="match status" value="1"/>
</dbReference>
<comment type="caution">
    <text evidence="3">The sequence shown here is derived from an EMBL/GenBank/DDBJ whole genome shotgun (WGS) entry which is preliminary data.</text>
</comment>
<dbReference type="RefSeq" id="WP_116725283.1">
    <property type="nucleotide sequence ID" value="NZ_QCZI01000012.1"/>
</dbReference>
<feature type="chain" id="PRO_5015432880" description="Lysozyme inhibitor LprI-like N-terminal domain-containing protein" evidence="1">
    <location>
        <begin position="29"/>
        <end position="143"/>
    </location>
</feature>
<feature type="signal peptide" evidence="1">
    <location>
        <begin position="1"/>
        <end position="28"/>
    </location>
</feature>
<dbReference type="PANTHER" id="PTHR39176:SF1">
    <property type="entry name" value="PERIPLASMIC PROTEIN"/>
    <property type="match status" value="1"/>
</dbReference>
<proteinExistence type="predicted"/>
<dbReference type="PANTHER" id="PTHR39176">
    <property type="entry name" value="PERIPLASMIC PROTEIN-RELATED"/>
    <property type="match status" value="1"/>
</dbReference>
<dbReference type="InterPro" id="IPR009739">
    <property type="entry name" value="LprI-like_N"/>
</dbReference>
<dbReference type="OrthoDB" id="670767at2"/>
<gene>
    <name evidence="3" type="ORF">DB895_10305</name>
</gene>
<evidence type="ECO:0000313" key="3">
    <source>
        <dbReference type="EMBL" id="PWA04643.1"/>
    </source>
</evidence>
<organism evidence="3 4">
    <name type="scientific">Flavobacterium psychrotolerans</name>
    <dbReference type="NCBI Taxonomy" id="2169410"/>
    <lineage>
        <taxon>Bacteria</taxon>
        <taxon>Pseudomonadati</taxon>
        <taxon>Bacteroidota</taxon>
        <taxon>Flavobacteriia</taxon>
        <taxon>Flavobacteriales</taxon>
        <taxon>Flavobacteriaceae</taxon>
        <taxon>Flavobacterium</taxon>
    </lineage>
</organism>
<dbReference type="Gene3D" id="1.20.1270.180">
    <property type="match status" value="1"/>
</dbReference>